<evidence type="ECO:0000313" key="2">
    <source>
        <dbReference type="EMBL" id="TMR25877.1"/>
    </source>
</evidence>
<protein>
    <submittedName>
        <fullName evidence="2">Uncharacterized protein</fullName>
    </submittedName>
</protein>
<evidence type="ECO:0000256" key="1">
    <source>
        <dbReference type="SAM" id="MobiDB-lite"/>
    </source>
</evidence>
<evidence type="ECO:0000313" key="3">
    <source>
        <dbReference type="Proteomes" id="UP000306628"/>
    </source>
</evidence>
<dbReference type="OrthoDB" id="3655355at2"/>
<sequence length="892" mass="97999">MAPKPVPPHDFADILVLPHFDAHVVRNATPPLQLKLDVMFRFRRNEFQQRYDVPTVVGNEDFAWTIQFFAPHNEPPKPAQGGQPAQPGRRFDNLPTVDPLTGVVTATTLGVYLYQIELKAANGDRLGSAVGRLQVHDRIVDWWFGNDSLTTALSPGLAHSQVSMYARFSDDNSGADLVGDITGHDYFPLTSGDPAKVAVDPRGRVRGLAVTTAPVTVSGQAPGKVNTLPVRVVDYAKARQDLRPLHIRDLAQAQQLCNLAFVAEGFTDTAVDKELFDSLATQTSVALFTDKPRQEPYAELGNSFNAFKVFAPSQQQTITCGFQVTDNNAVLGNNGNPIPFPGRVPGGVAGDFNLEQLVQIVGLPKQGETRTPQQLRDLWARQGLRGYSPNNVRGDALVNAWRNHVSDGFLQASDTLFGLYLGSRWADGSSVPTSGEPAAPVPSPLVDEPGQVLSQFIARLYDFYKQRPQREMTLDPRRHPPELYATKDLTNPGNSVIAYLAGLQYVHPPNHPIGQNWVPHDGELRRSRGLVAIVAYDEFLGGTCFNNGTLTGETVSSAQAIRFTNPDPSRPELMRRVPPAPPTPDRPLGIVNADHFINKVAHELGHSFNLGDEYEDFGSTADPGVALDRRDPEADNLSRIGFLQVPGPQRLINPDLVKWLALPRMRMSSRLLTIALQDDAPPHNITVTVPKGEMPQWVRAWNEKIPVSLLGFVVTPTRRQLPLRLAAADLRFLPNTTIVAPPDENAGTFVLANPTGALYPFFEAGSVVYVPVADANGQPVTVTDPRVAAFLRQTRTPLNSTRDLTRPDQGVQTPVPVPQFAPPLDAYRVVGIYEGGNGWSRGFYRPAGACKMRNQEDADDKRGSFCFVCKWLIVNHVDPSRHAAVDKKYYPR</sequence>
<reference evidence="2 3" key="1">
    <citation type="submission" date="2019-05" db="EMBL/GenBank/DDBJ databases">
        <title>Draft genome sequence of Nonomuraea zeae DSM 100528.</title>
        <authorList>
            <person name="Saricaoglu S."/>
            <person name="Isik K."/>
        </authorList>
    </citation>
    <scope>NUCLEOTIDE SEQUENCE [LARGE SCALE GENOMIC DNA]</scope>
    <source>
        <strain evidence="2 3">DSM 100528</strain>
    </source>
</reference>
<comment type="caution">
    <text evidence="2">The sequence shown here is derived from an EMBL/GenBank/DDBJ whole genome shotgun (WGS) entry which is preliminary data.</text>
</comment>
<proteinExistence type="predicted"/>
<feature type="region of interest" description="Disordered" evidence="1">
    <location>
        <begin position="73"/>
        <end position="93"/>
    </location>
</feature>
<dbReference type="EMBL" id="VCKX01000218">
    <property type="protein sequence ID" value="TMR25877.1"/>
    <property type="molecule type" value="Genomic_DNA"/>
</dbReference>
<dbReference type="RefSeq" id="WP_138695878.1">
    <property type="nucleotide sequence ID" value="NZ_JBHSAZ010000033.1"/>
</dbReference>
<organism evidence="2 3">
    <name type="scientific">Nonomuraea zeae</name>
    <dbReference type="NCBI Taxonomy" id="1642303"/>
    <lineage>
        <taxon>Bacteria</taxon>
        <taxon>Bacillati</taxon>
        <taxon>Actinomycetota</taxon>
        <taxon>Actinomycetes</taxon>
        <taxon>Streptosporangiales</taxon>
        <taxon>Streptosporangiaceae</taxon>
        <taxon>Nonomuraea</taxon>
    </lineage>
</organism>
<keyword evidence="3" id="KW-1185">Reference proteome</keyword>
<name>A0A5S4FYJ3_9ACTN</name>
<dbReference type="InterPro" id="IPR024079">
    <property type="entry name" value="MetalloPept_cat_dom_sf"/>
</dbReference>
<dbReference type="Gene3D" id="3.40.390.10">
    <property type="entry name" value="Collagenase (Catalytic Domain)"/>
    <property type="match status" value="2"/>
</dbReference>
<dbReference type="AlphaFoldDB" id="A0A5S4FYJ3"/>
<dbReference type="GO" id="GO:0008237">
    <property type="term" value="F:metallopeptidase activity"/>
    <property type="evidence" value="ECO:0007669"/>
    <property type="project" value="InterPro"/>
</dbReference>
<accession>A0A5S4FYJ3</accession>
<dbReference type="Proteomes" id="UP000306628">
    <property type="component" value="Unassembled WGS sequence"/>
</dbReference>
<gene>
    <name evidence="2" type="ORF">ETD85_44460</name>
</gene>
<feature type="compositionally biased region" description="Low complexity" evidence="1">
    <location>
        <begin position="79"/>
        <end position="88"/>
    </location>
</feature>